<reference evidence="1" key="1">
    <citation type="journal article" date="2022" name="Viruses">
        <title>Isolation of novel Xanthomonas phages for the plant pathogens X. translucens and X. campestris.</title>
        <authorList>
            <person name="Erdrich S.H."/>
            <person name="Sharma V."/>
            <person name="Schurr U."/>
            <person name="Arsova B."/>
            <person name="Frunzke J."/>
        </authorList>
    </citation>
    <scope>NUCLEOTIDE SEQUENCE</scope>
</reference>
<evidence type="ECO:0000313" key="1">
    <source>
        <dbReference type="EMBL" id="URA06945.1"/>
    </source>
</evidence>
<sequence length="116" mass="12407">MCIKCKTKEAALDAAGLSLDLADALIDAFQLIERLKAKGATLDASEQQCYDRLSRFVRADDGEAQSAGPEQQGTEPDRTALVEALQKVFPGAQVIIGSPDELDAMIEKATSGRKPN</sequence>
<evidence type="ECO:0000313" key="2">
    <source>
        <dbReference type="Proteomes" id="UP001056608"/>
    </source>
</evidence>
<organism evidence="1 2">
    <name type="scientific">Xanthomonas phage Pfeifenkraut</name>
    <dbReference type="NCBI Taxonomy" id="2939132"/>
    <lineage>
        <taxon>Viruses</taxon>
        <taxon>Duplodnaviria</taxon>
        <taxon>Heunggongvirae</taxon>
        <taxon>Uroviricota</taxon>
        <taxon>Caudoviricetes</taxon>
        <taxon>Stanbaylleyvirinae</taxon>
        <taxon>Shirevirus</taxon>
        <taxon>Shirevirus pfeifenkraut</taxon>
    </lineage>
</organism>
<protein>
    <submittedName>
        <fullName evidence="1">Uncharacterized protein</fullName>
    </submittedName>
</protein>
<dbReference type="EMBL" id="ON189044">
    <property type="protein sequence ID" value="URA06945.1"/>
    <property type="molecule type" value="Genomic_DNA"/>
</dbReference>
<accession>A0A9E7E367</accession>
<name>A0A9E7E367_9CAUD</name>
<gene>
    <name evidence="1" type="ORF">Pfeifenkraut_BL30048</name>
</gene>
<proteinExistence type="predicted"/>
<dbReference type="Proteomes" id="UP001056608">
    <property type="component" value="Segment"/>
</dbReference>
<keyword evidence="2" id="KW-1185">Reference proteome</keyword>